<sequence length="527" mass="56597">MLVSGAGALVQSQHWHASIAAQPAASNFAAFPSTAACFLLRQYPRASANSILCSAAKQGKKGFGNSNKTLSSSDDEEDGPRQRKMKRRNTKTTLQEQQQASRNQAFENTVMKQQEVEDKGMDEDFTKRLQQLKKEGEMKKVASSSGTGGSSQTQGAGKAGPGQQQVPVAAFDAKPEDIYANPPSVADTLLGQLNSDVSDPALKSAQFGPNQIAVAGGAIIFGLVFVLVSGGDFAPDNRFKGVRPAQEAPDSVETGLLKGAIAQLEQDLAEDPNDTQATEQMALAYARLQQFEKASQILEKLVARIPNDADAWRLLGETNLLSERSQPAVAAYKRAVQLRDNDMQIATGLVDAYIANGQQANAVEYLLKLRARAPPVSAWGVRATDAPSPSSSNGSSVDSTGQSTSDANSSSPSSEGASTSDTATSGSSRRPIRPLEPVSVELLLAKTYSAWRGHDTDALATYDDLIKRFPEDFRGYLAKGVFLRDNGRRADAERMFLQARFYAPENRQMFVKETAETKPIIDLPGSD</sequence>
<feature type="region of interest" description="Disordered" evidence="4">
    <location>
        <begin position="134"/>
        <end position="165"/>
    </location>
</feature>
<keyword evidence="1" id="KW-0677">Repeat</keyword>
<feature type="repeat" description="TPR" evidence="3">
    <location>
        <begin position="309"/>
        <end position="342"/>
    </location>
</feature>
<proteinExistence type="predicted"/>
<dbReference type="Pfam" id="PF13432">
    <property type="entry name" value="TPR_16"/>
    <property type="match status" value="1"/>
</dbReference>
<evidence type="ECO:0000256" key="3">
    <source>
        <dbReference type="PROSITE-ProRule" id="PRU00339"/>
    </source>
</evidence>
<keyword evidence="2 3" id="KW-0802">TPR repeat</keyword>
<name>A0A6S8J592_DUNTE</name>
<gene>
    <name evidence="5" type="ORF">DTER00134_LOCUS8886</name>
    <name evidence="6" type="ORF">DTER00134_LOCUS8887</name>
</gene>
<dbReference type="EMBL" id="HBIP01015316">
    <property type="protein sequence ID" value="CAE0493813.1"/>
    <property type="molecule type" value="Transcribed_RNA"/>
</dbReference>
<feature type="repeat" description="TPR" evidence="3">
    <location>
        <begin position="275"/>
        <end position="308"/>
    </location>
</feature>
<dbReference type="InterPro" id="IPR051685">
    <property type="entry name" value="Ycf3/AcsC/BcsC/TPR_MFPF"/>
</dbReference>
<feature type="compositionally biased region" description="Low complexity" evidence="4">
    <location>
        <begin position="388"/>
        <end position="428"/>
    </location>
</feature>
<accession>A0A6S8J592</accession>
<dbReference type="Pfam" id="PF14559">
    <property type="entry name" value="TPR_19"/>
    <property type="match status" value="1"/>
</dbReference>
<evidence type="ECO:0000313" key="6">
    <source>
        <dbReference type="EMBL" id="CAE0493814.1"/>
    </source>
</evidence>
<dbReference type="AlphaFoldDB" id="A0A6S8J592"/>
<evidence type="ECO:0000256" key="2">
    <source>
        <dbReference type="ARBA" id="ARBA00022803"/>
    </source>
</evidence>
<dbReference type="Gene3D" id="1.25.40.10">
    <property type="entry name" value="Tetratricopeptide repeat domain"/>
    <property type="match status" value="1"/>
</dbReference>
<feature type="compositionally biased region" description="Low complexity" evidence="4">
    <location>
        <begin position="142"/>
        <end position="165"/>
    </location>
</feature>
<dbReference type="EMBL" id="HBIP01015317">
    <property type="protein sequence ID" value="CAE0493814.1"/>
    <property type="molecule type" value="Transcribed_RNA"/>
</dbReference>
<dbReference type="PANTHER" id="PTHR44943">
    <property type="entry name" value="CELLULOSE SYNTHASE OPERON PROTEIN C"/>
    <property type="match status" value="1"/>
</dbReference>
<dbReference type="SUPFAM" id="SSF48452">
    <property type="entry name" value="TPR-like"/>
    <property type="match status" value="1"/>
</dbReference>
<dbReference type="InterPro" id="IPR011990">
    <property type="entry name" value="TPR-like_helical_dom_sf"/>
</dbReference>
<evidence type="ECO:0000256" key="4">
    <source>
        <dbReference type="SAM" id="MobiDB-lite"/>
    </source>
</evidence>
<organism evidence="5">
    <name type="scientific">Dunaliella tertiolecta</name>
    <name type="common">Green alga</name>
    <dbReference type="NCBI Taxonomy" id="3047"/>
    <lineage>
        <taxon>Eukaryota</taxon>
        <taxon>Viridiplantae</taxon>
        <taxon>Chlorophyta</taxon>
        <taxon>core chlorophytes</taxon>
        <taxon>Chlorophyceae</taxon>
        <taxon>CS clade</taxon>
        <taxon>Chlamydomonadales</taxon>
        <taxon>Dunaliellaceae</taxon>
        <taxon>Dunaliella</taxon>
    </lineage>
</organism>
<evidence type="ECO:0000256" key="1">
    <source>
        <dbReference type="ARBA" id="ARBA00022737"/>
    </source>
</evidence>
<dbReference type="InterPro" id="IPR019734">
    <property type="entry name" value="TPR_rpt"/>
</dbReference>
<reference evidence="5" key="1">
    <citation type="submission" date="2021-01" db="EMBL/GenBank/DDBJ databases">
        <authorList>
            <person name="Corre E."/>
            <person name="Pelletier E."/>
            <person name="Niang G."/>
            <person name="Scheremetjew M."/>
            <person name="Finn R."/>
            <person name="Kale V."/>
            <person name="Holt S."/>
            <person name="Cochrane G."/>
            <person name="Meng A."/>
            <person name="Brown T."/>
            <person name="Cohen L."/>
        </authorList>
    </citation>
    <scope>NUCLEOTIDE SEQUENCE</scope>
    <source>
        <strain evidence="5">CCMP1320</strain>
    </source>
</reference>
<dbReference type="SMART" id="SM00028">
    <property type="entry name" value="TPR"/>
    <property type="match status" value="3"/>
</dbReference>
<feature type="region of interest" description="Disordered" evidence="4">
    <location>
        <begin position="62"/>
        <end position="108"/>
    </location>
</feature>
<feature type="region of interest" description="Disordered" evidence="4">
    <location>
        <begin position="380"/>
        <end position="432"/>
    </location>
</feature>
<feature type="compositionally biased region" description="Polar residues" evidence="4">
    <location>
        <begin position="91"/>
        <end position="108"/>
    </location>
</feature>
<protein>
    <submittedName>
        <fullName evidence="5">Uncharacterized protein</fullName>
    </submittedName>
</protein>
<dbReference type="PANTHER" id="PTHR44943:SF4">
    <property type="entry name" value="TPR REPEAT-CONTAINING PROTEIN MJ0798"/>
    <property type="match status" value="1"/>
</dbReference>
<dbReference type="PROSITE" id="PS50005">
    <property type="entry name" value="TPR"/>
    <property type="match status" value="2"/>
</dbReference>
<evidence type="ECO:0000313" key="5">
    <source>
        <dbReference type="EMBL" id="CAE0493813.1"/>
    </source>
</evidence>